<accession>A0AAW0R9G8</accession>
<dbReference type="Proteomes" id="UP001392437">
    <property type="component" value="Unassembled WGS sequence"/>
</dbReference>
<evidence type="ECO:0000313" key="1">
    <source>
        <dbReference type="EMBL" id="KAK8130512.1"/>
    </source>
</evidence>
<gene>
    <name evidence="1" type="ORF">PG999_002892</name>
</gene>
<evidence type="ECO:0000313" key="2">
    <source>
        <dbReference type="Proteomes" id="UP001392437"/>
    </source>
</evidence>
<dbReference type="AlphaFoldDB" id="A0AAW0R9G8"/>
<sequence>MDPLTITTSIIALAEAASKLYKFLQSIRHGDPGYLSLCIELQSLTSYIQAISKTLKRCQRNPLALAPIDGDVWKQSGIAIADCQRTVDDLSVLTKKIGGSGLPNKLFWRGKVAVGIQIHARDVVKFRAKIHMSTFSLQTLLQVINTSISLRSNASQQEILRELQQLKQFLETSSQAAANPNPHAFMEKSDTYIIRNLQGLVRAARGFHTVASTAASTVYAMSIRGEIPEARQQQYAESIAMTISSPVDVPAYARYIQTIRGAKKSPAQDGHIPRFDNTPEVWMPCHPELVDRYRVDSFRKNSDDSFEDVLSAGLEKMALKALDLLDFSKAEGILAQAISRYEIRDADDAHYCQLRTQHALCCFVQGKGVQNSDAIEDLIEFRGTERKMANRLLYALALCHIHHLEYETAQRLCQQLWENLEVNSYGPNKTEVLKLLFVTYRLSNQPLLAEAIKEEHPTLSLHPAPPTAMEFIFQSEELVGSLFRTSTINESLRKVTSDLCGRIGASVATPLQLLDALKRNLHIRL</sequence>
<name>A0AAW0R9G8_9PEZI</name>
<proteinExistence type="predicted"/>
<dbReference type="EMBL" id="JAQQWP010000002">
    <property type="protein sequence ID" value="KAK8130512.1"/>
    <property type="molecule type" value="Genomic_DNA"/>
</dbReference>
<comment type="caution">
    <text evidence="1">The sequence shown here is derived from an EMBL/GenBank/DDBJ whole genome shotgun (WGS) entry which is preliminary data.</text>
</comment>
<protein>
    <recommendedName>
        <fullName evidence="3">Fungal N-terminal domain-containing protein</fullName>
    </recommendedName>
</protein>
<evidence type="ECO:0008006" key="3">
    <source>
        <dbReference type="Google" id="ProtNLM"/>
    </source>
</evidence>
<organism evidence="1 2">
    <name type="scientific">Apiospora kogelbergensis</name>
    <dbReference type="NCBI Taxonomy" id="1337665"/>
    <lineage>
        <taxon>Eukaryota</taxon>
        <taxon>Fungi</taxon>
        <taxon>Dikarya</taxon>
        <taxon>Ascomycota</taxon>
        <taxon>Pezizomycotina</taxon>
        <taxon>Sordariomycetes</taxon>
        <taxon>Xylariomycetidae</taxon>
        <taxon>Amphisphaeriales</taxon>
        <taxon>Apiosporaceae</taxon>
        <taxon>Apiospora</taxon>
    </lineage>
</organism>
<reference evidence="1 2" key="1">
    <citation type="submission" date="2023-01" db="EMBL/GenBank/DDBJ databases">
        <title>Analysis of 21 Apiospora genomes using comparative genomics revels a genus with tremendous synthesis potential of carbohydrate active enzymes and secondary metabolites.</title>
        <authorList>
            <person name="Sorensen T."/>
        </authorList>
    </citation>
    <scope>NUCLEOTIDE SEQUENCE [LARGE SCALE GENOMIC DNA]</scope>
    <source>
        <strain evidence="1 2">CBS 117206</strain>
    </source>
</reference>
<keyword evidence="2" id="KW-1185">Reference proteome</keyword>